<name>S8G5P3_FOMSC</name>
<sequence>MLLLWLLIYVVVLICKDFWIFRMLGYALPFPICYVLDLLLDLSAQQNSKLAQATMEGKERRTAIDSVRKEFAEQISRLKQSYSGELAAVRQFNKRLTDEMAAIRQSNKHFNDEMDALRQTNDGRIAAEVDVKCAHFQAQLTALQTPREPEVSPEGLEARLAAHLTATVEECKTATRSVLSDTVQPLAEEIQRCSDKVVAACATTEDIRKVSASALESQQESMAHMQEDLDKLSSAFGEDPKACVQKLIDRSVEPIDGRLATVEVHVAVAVGRVDGHDAMINEQGACLEWHGVRLDGLDSMANRHDRDIHSHDRRMDIQDIRFDAIDGQIDDVDVRYDVRCDAIDTRLHGLDAQVEECNGRAGGVDEQLDEVHVRLDTHDTRLVLVHTNGSRLDAHETRLDAQDTRSGVQDSRTDAHDTLFRAYGARLDAHDMQIDAQGRQLGGHNEGLDETHDASAATREEVARIQANLVNVFGSLGDDGQETTMDGTFAQASLLLRSRLRCRDKSVTDLTARIDEVDETLAAEQGKRRSMQADLDGLRGALGDDPKATVCGAIAEAVDPLVTRLDRYEKVSEGVGSRVDKQDETLARNCTDLAGIRARLDDIGDAPGEDPATAVRHITGLLGDLEKEHATLSVRLDGYESLSSEDRRAMSGLRADISQMLQVFGDDPQVTRIPLESRIKYFEDKRYALQDQAEKNQAAIAAVRKDADTQATVPLIDTVKHLDGLVTRQQDEVASLRKDAAVDRARVVRVEGELGAFIELFRVRGNPESLVEAPRKTAHGSLRPEEMAEPALLAPDASVQDVEMGEGMAVRLEGEPDDLPVVLSGNVDEGPGPAMLTHSLGMHGLSDIVEFVLDETPTPDQTSAPDEAPETIEEDSAISVQGAGLIPQTDAREDLLNEGGYGLCSSKTVTCVALLGTTVDTPDPLRELEDRLRLFADSRHHLDPIVKPNTIFNACEAYHTYDNLSKDVLEYERYLASGELPAADVQRLTETVAGLWGTTLPGQLTSRKRSSKNSNLNMPSATDSDSFLSTRALGTDTLIRALTLSVLELVQVFSLAGNTRDTGSAWWPPRSTATTAGGATTCCLSEGMQQVIMTRHDELVARFKTLSQRNGDVAGQVIVRRELVVVQCLAVAVGRLSLVDCVALKIGATDVANAVGLGTRLAAMTVELVCAVDLEKDRARSISAAPLEDAPSYQALRERVKEHTKLVNALYASLFKSAHDAHLRELWLDLGAIADNLTGYKQPKINLSQSHDILVAILDALETSAAFGKKSHGLKKDIKLQAENLQDAQEDVRMKAASQWVYGKMLLHLLNVWYSVHGDPERI</sequence>
<gene>
    <name evidence="3" type="ORF">FOMPIDRAFT_1044861</name>
</gene>
<keyword evidence="4" id="KW-1185">Reference proteome</keyword>
<dbReference type="SUPFAM" id="SSF57997">
    <property type="entry name" value="Tropomyosin"/>
    <property type="match status" value="1"/>
</dbReference>
<dbReference type="Proteomes" id="UP000015241">
    <property type="component" value="Unassembled WGS sequence"/>
</dbReference>
<accession>S8G5P3</accession>
<evidence type="ECO:0000313" key="4">
    <source>
        <dbReference type="Proteomes" id="UP000015241"/>
    </source>
</evidence>
<protein>
    <submittedName>
        <fullName evidence="3">Uncharacterized protein</fullName>
    </submittedName>
</protein>
<dbReference type="Gene3D" id="3.90.20.10">
    <property type="match status" value="1"/>
</dbReference>
<proteinExistence type="predicted"/>
<organism evidence="3 4">
    <name type="scientific">Fomitopsis schrenkii</name>
    <name type="common">Brown rot fungus</name>
    <dbReference type="NCBI Taxonomy" id="2126942"/>
    <lineage>
        <taxon>Eukaryota</taxon>
        <taxon>Fungi</taxon>
        <taxon>Dikarya</taxon>
        <taxon>Basidiomycota</taxon>
        <taxon>Agaricomycotina</taxon>
        <taxon>Agaricomycetes</taxon>
        <taxon>Polyporales</taxon>
        <taxon>Fomitopsis</taxon>
    </lineage>
</organism>
<feature type="coiled-coil region" evidence="1">
    <location>
        <begin position="93"/>
        <end position="120"/>
    </location>
</feature>
<reference evidence="3 4" key="1">
    <citation type="journal article" date="2012" name="Science">
        <title>The Paleozoic origin of enzymatic lignin decomposition reconstructed from 31 fungal genomes.</title>
        <authorList>
            <person name="Floudas D."/>
            <person name="Binder M."/>
            <person name="Riley R."/>
            <person name="Barry K."/>
            <person name="Blanchette R.A."/>
            <person name="Henrissat B."/>
            <person name="Martinez A.T."/>
            <person name="Otillar R."/>
            <person name="Spatafora J.W."/>
            <person name="Yadav J.S."/>
            <person name="Aerts A."/>
            <person name="Benoit I."/>
            <person name="Boyd A."/>
            <person name="Carlson A."/>
            <person name="Copeland A."/>
            <person name="Coutinho P.M."/>
            <person name="de Vries R.P."/>
            <person name="Ferreira P."/>
            <person name="Findley K."/>
            <person name="Foster B."/>
            <person name="Gaskell J."/>
            <person name="Glotzer D."/>
            <person name="Gorecki P."/>
            <person name="Heitman J."/>
            <person name="Hesse C."/>
            <person name="Hori C."/>
            <person name="Igarashi K."/>
            <person name="Jurgens J.A."/>
            <person name="Kallen N."/>
            <person name="Kersten P."/>
            <person name="Kohler A."/>
            <person name="Kuees U."/>
            <person name="Kumar T.K.A."/>
            <person name="Kuo A."/>
            <person name="LaButti K."/>
            <person name="Larrondo L.F."/>
            <person name="Lindquist E."/>
            <person name="Ling A."/>
            <person name="Lombard V."/>
            <person name="Lucas S."/>
            <person name="Lundell T."/>
            <person name="Martin R."/>
            <person name="McLaughlin D.J."/>
            <person name="Morgenstern I."/>
            <person name="Morin E."/>
            <person name="Murat C."/>
            <person name="Nagy L.G."/>
            <person name="Nolan M."/>
            <person name="Ohm R.A."/>
            <person name="Patyshakuliyeva A."/>
            <person name="Rokas A."/>
            <person name="Ruiz-Duenas F.J."/>
            <person name="Sabat G."/>
            <person name="Salamov A."/>
            <person name="Samejima M."/>
            <person name="Schmutz J."/>
            <person name="Slot J.C."/>
            <person name="St John F."/>
            <person name="Stenlid J."/>
            <person name="Sun H."/>
            <person name="Sun S."/>
            <person name="Syed K."/>
            <person name="Tsang A."/>
            <person name="Wiebenga A."/>
            <person name="Young D."/>
            <person name="Pisabarro A."/>
            <person name="Eastwood D.C."/>
            <person name="Martin F."/>
            <person name="Cullen D."/>
            <person name="Grigoriev I.V."/>
            <person name="Hibbett D.S."/>
        </authorList>
    </citation>
    <scope>NUCLEOTIDE SEQUENCE</scope>
    <source>
        <strain evidence="4">FP-58527</strain>
    </source>
</reference>
<dbReference type="OrthoDB" id="10529235at2759"/>
<dbReference type="EMBL" id="KE504123">
    <property type="protein sequence ID" value="EPT05535.1"/>
    <property type="molecule type" value="Genomic_DNA"/>
</dbReference>
<keyword evidence="1" id="KW-0175">Coiled coil</keyword>
<evidence type="ECO:0000313" key="3">
    <source>
        <dbReference type="EMBL" id="EPT05535.1"/>
    </source>
</evidence>
<dbReference type="InParanoid" id="S8G5P3"/>
<dbReference type="eggNOG" id="ENOG502S4QU">
    <property type="taxonomic scope" value="Eukaryota"/>
</dbReference>
<feature type="region of interest" description="Disordered" evidence="2">
    <location>
        <begin position="1004"/>
        <end position="1023"/>
    </location>
</feature>
<evidence type="ECO:0000256" key="1">
    <source>
        <dbReference type="SAM" id="Coils"/>
    </source>
</evidence>
<dbReference type="HOGENOM" id="CLU_259678_0_0_1"/>
<evidence type="ECO:0000256" key="2">
    <source>
        <dbReference type="SAM" id="MobiDB-lite"/>
    </source>
</evidence>
<dbReference type="STRING" id="743788.S8G5P3"/>